<protein>
    <submittedName>
        <fullName evidence="8">TatD DNase family protein</fullName>
        <ecNumber evidence="8">3.1.21.-</ecNumber>
    </submittedName>
</protein>
<dbReference type="FunFam" id="3.20.20.140:FF:000018">
    <property type="entry name" value="3'-5' ssDNA/RNA exonuclease TatD"/>
    <property type="match status" value="1"/>
</dbReference>
<keyword evidence="3 7" id="KW-0479">Metal-binding</keyword>
<dbReference type="Gene3D" id="3.20.20.140">
    <property type="entry name" value="Metal-dependent hydrolases"/>
    <property type="match status" value="1"/>
</dbReference>
<gene>
    <name evidence="8" type="ORF">J2T57_003411</name>
</gene>
<comment type="caution">
    <text evidence="8">The sequence shown here is derived from an EMBL/GenBank/DDBJ whole genome shotgun (WGS) entry which is preliminary data.</text>
</comment>
<dbReference type="EC" id="3.1.21.-" evidence="8"/>
<dbReference type="GO" id="GO:0046872">
    <property type="term" value="F:metal ion binding"/>
    <property type="evidence" value="ECO:0007669"/>
    <property type="project" value="UniProtKB-KW"/>
</dbReference>
<evidence type="ECO:0000256" key="4">
    <source>
        <dbReference type="ARBA" id="ARBA00022801"/>
    </source>
</evidence>
<evidence type="ECO:0000256" key="1">
    <source>
        <dbReference type="ARBA" id="ARBA00022490"/>
    </source>
</evidence>
<dbReference type="GO" id="GO:0004527">
    <property type="term" value="F:exonuclease activity"/>
    <property type="evidence" value="ECO:0007669"/>
    <property type="project" value="UniProtKB-KW"/>
</dbReference>
<name>A0AAE3KHD7_9GAMM</name>
<dbReference type="PROSITE" id="PS01091">
    <property type="entry name" value="TATD_3"/>
    <property type="match status" value="1"/>
</dbReference>
<evidence type="ECO:0000256" key="3">
    <source>
        <dbReference type="ARBA" id="ARBA00022723"/>
    </source>
</evidence>
<dbReference type="PANTHER" id="PTHR10060">
    <property type="entry name" value="TATD FAMILY DEOXYRIBONUCLEASE"/>
    <property type="match status" value="1"/>
</dbReference>
<keyword evidence="4 8" id="KW-0378">Hydrolase</keyword>
<dbReference type="CDD" id="cd01310">
    <property type="entry name" value="TatD_DNAse"/>
    <property type="match status" value="1"/>
</dbReference>
<feature type="binding site" evidence="7">
    <location>
        <position position="155"/>
    </location>
    <ligand>
        <name>a divalent metal cation</name>
        <dbReference type="ChEBI" id="CHEBI:60240"/>
        <label>2</label>
    </ligand>
</feature>
<dbReference type="Pfam" id="PF01026">
    <property type="entry name" value="TatD_DNase"/>
    <property type="match status" value="1"/>
</dbReference>
<evidence type="ECO:0000256" key="5">
    <source>
        <dbReference type="ARBA" id="ARBA00022839"/>
    </source>
</evidence>
<organism evidence="8 9">
    <name type="scientific">Natronocella acetinitrilica</name>
    <dbReference type="NCBI Taxonomy" id="414046"/>
    <lineage>
        <taxon>Bacteria</taxon>
        <taxon>Pseudomonadati</taxon>
        <taxon>Pseudomonadota</taxon>
        <taxon>Gammaproteobacteria</taxon>
        <taxon>Chromatiales</taxon>
        <taxon>Ectothiorhodospiraceae</taxon>
        <taxon>Natronocella</taxon>
    </lineage>
</organism>
<feature type="binding site" evidence="7">
    <location>
        <position position="130"/>
    </location>
    <ligand>
        <name>a divalent metal cation</name>
        <dbReference type="ChEBI" id="CHEBI:60240"/>
        <label>2</label>
    </ligand>
</feature>
<dbReference type="InterPro" id="IPR032466">
    <property type="entry name" value="Metal_Hydrolase"/>
</dbReference>
<dbReference type="InterPro" id="IPR050891">
    <property type="entry name" value="TatD-type_Hydrolase"/>
</dbReference>
<feature type="binding site" evidence="7">
    <location>
        <position position="94"/>
    </location>
    <ligand>
        <name>a divalent metal cation</name>
        <dbReference type="ChEBI" id="CHEBI:60240"/>
        <label>1</label>
    </ligand>
</feature>
<evidence type="ECO:0000256" key="2">
    <source>
        <dbReference type="ARBA" id="ARBA00022722"/>
    </source>
</evidence>
<dbReference type="InterPro" id="IPR001130">
    <property type="entry name" value="TatD-like"/>
</dbReference>
<accession>A0AAE3KHD7</accession>
<reference evidence="8" key="1">
    <citation type="submission" date="2022-03" db="EMBL/GenBank/DDBJ databases">
        <title>Genomic Encyclopedia of Type Strains, Phase III (KMG-III): the genomes of soil and plant-associated and newly described type strains.</title>
        <authorList>
            <person name="Whitman W."/>
        </authorList>
    </citation>
    <scope>NUCLEOTIDE SEQUENCE</scope>
    <source>
        <strain evidence="8">ANL 6-2</strain>
    </source>
</reference>
<evidence type="ECO:0000256" key="7">
    <source>
        <dbReference type="PIRSR" id="PIRSR005902-1"/>
    </source>
</evidence>
<feature type="binding site" evidence="7">
    <location>
        <position position="206"/>
    </location>
    <ligand>
        <name>a divalent metal cation</name>
        <dbReference type="ChEBI" id="CHEBI:60240"/>
        <label>1</label>
    </ligand>
</feature>
<keyword evidence="1" id="KW-0963">Cytoplasm</keyword>
<evidence type="ECO:0000256" key="6">
    <source>
        <dbReference type="ARBA" id="ARBA00022842"/>
    </source>
</evidence>
<keyword evidence="2" id="KW-0540">Nuclease</keyword>
<dbReference type="EMBL" id="JALJXV010000008">
    <property type="protein sequence ID" value="MCP1676252.1"/>
    <property type="molecule type" value="Genomic_DNA"/>
</dbReference>
<evidence type="ECO:0000313" key="9">
    <source>
        <dbReference type="Proteomes" id="UP001205843"/>
    </source>
</evidence>
<keyword evidence="9" id="KW-1185">Reference proteome</keyword>
<sequence>MALIDIGVNLTSRRFDQDREAVIARARAAGVSGMVITGTSVEESEQALQLAATAREMLSSTAGVHPHLSRELDDQGVRQLRSLLQEPIVVAVGETGLDFNRDFSPRPDQERAFERQLELAVEIGKPVFIHQRDAHSRLHAILHHYRDDLVDAVVHCFTDEREALYDYLDLDLYIGITGWICDERRGRGLQELVGAIPRNRLMIETDAPYLLPRDLPNPPANRRNEPAFLPHVLRAVARHRGEDPEALGAATTENARRFFRLRDEPDQTVQES</sequence>
<dbReference type="PANTHER" id="PTHR10060:SF15">
    <property type="entry name" value="DEOXYRIBONUCLEASE TATDN1"/>
    <property type="match status" value="1"/>
</dbReference>
<proteinExistence type="predicted"/>
<dbReference type="Proteomes" id="UP001205843">
    <property type="component" value="Unassembled WGS sequence"/>
</dbReference>
<dbReference type="AlphaFoldDB" id="A0AAE3KHD7"/>
<dbReference type="SUPFAM" id="SSF51556">
    <property type="entry name" value="Metallo-dependent hydrolases"/>
    <property type="match status" value="1"/>
</dbReference>
<keyword evidence="6" id="KW-0460">Magnesium</keyword>
<evidence type="ECO:0000313" key="8">
    <source>
        <dbReference type="EMBL" id="MCP1676252.1"/>
    </source>
</evidence>
<dbReference type="RefSeq" id="WP_253481603.1">
    <property type="nucleotide sequence ID" value="NZ_JALJXV010000008.1"/>
</dbReference>
<keyword evidence="5" id="KW-0269">Exonuclease</keyword>
<dbReference type="PIRSF" id="PIRSF005902">
    <property type="entry name" value="DNase_TatD"/>
    <property type="match status" value="1"/>
</dbReference>
<dbReference type="InterPro" id="IPR018228">
    <property type="entry name" value="DNase_TatD-rel_CS"/>
</dbReference>